<protein>
    <submittedName>
        <fullName evidence="1">Uncharacterized protein</fullName>
    </submittedName>
</protein>
<dbReference type="EMBL" id="JAPFFF010000319">
    <property type="protein sequence ID" value="KAK8834769.1"/>
    <property type="molecule type" value="Genomic_DNA"/>
</dbReference>
<feature type="non-terminal residue" evidence="1">
    <location>
        <position position="78"/>
    </location>
</feature>
<name>A0ABR2GLG6_9EUKA</name>
<gene>
    <name evidence="1" type="ORF">M9Y10_025023</name>
    <name evidence="2" type="ORF">M9Y10_036879</name>
</gene>
<feature type="non-terminal residue" evidence="1">
    <location>
        <position position="1"/>
    </location>
</feature>
<dbReference type="EMBL" id="JAPFFF010000061">
    <property type="protein sequence ID" value="KAK8837150.1"/>
    <property type="molecule type" value="Genomic_DNA"/>
</dbReference>
<reference evidence="1 3" key="1">
    <citation type="submission" date="2024-04" db="EMBL/GenBank/DDBJ databases">
        <title>Tritrichomonas musculus Genome.</title>
        <authorList>
            <person name="Alves-Ferreira E."/>
            <person name="Grigg M."/>
            <person name="Lorenzi H."/>
            <person name="Galac M."/>
        </authorList>
    </citation>
    <scope>NUCLEOTIDE SEQUENCE [LARGE SCALE GENOMIC DNA]</scope>
    <source>
        <strain evidence="1 3">EAF2021</strain>
    </source>
</reference>
<evidence type="ECO:0000313" key="2">
    <source>
        <dbReference type="EMBL" id="KAK8837150.1"/>
    </source>
</evidence>
<sequence>DLFEEYQRKYPESDTAVVSTIRSMLNQHNINVEETKYYLELKNIIKDFETKYNYVISDHDLLEGGYGSTKEAQIKKLK</sequence>
<organism evidence="1 3">
    <name type="scientific">Tritrichomonas musculus</name>
    <dbReference type="NCBI Taxonomy" id="1915356"/>
    <lineage>
        <taxon>Eukaryota</taxon>
        <taxon>Metamonada</taxon>
        <taxon>Parabasalia</taxon>
        <taxon>Tritrichomonadida</taxon>
        <taxon>Tritrichomonadidae</taxon>
        <taxon>Tritrichomonas</taxon>
    </lineage>
</organism>
<evidence type="ECO:0000313" key="3">
    <source>
        <dbReference type="Proteomes" id="UP001470230"/>
    </source>
</evidence>
<keyword evidence="3" id="KW-1185">Reference proteome</keyword>
<accession>A0ABR2GLG6</accession>
<dbReference type="Proteomes" id="UP001470230">
    <property type="component" value="Unassembled WGS sequence"/>
</dbReference>
<evidence type="ECO:0000313" key="1">
    <source>
        <dbReference type="EMBL" id="KAK8834769.1"/>
    </source>
</evidence>
<proteinExistence type="predicted"/>
<comment type="caution">
    <text evidence="1">The sequence shown here is derived from an EMBL/GenBank/DDBJ whole genome shotgun (WGS) entry which is preliminary data.</text>
</comment>